<dbReference type="InterPro" id="IPR001810">
    <property type="entry name" value="F-box_dom"/>
</dbReference>
<accession>A0ABR3JZU4</accession>
<protein>
    <recommendedName>
        <fullName evidence="2">F-box domain-containing protein</fullName>
    </recommendedName>
</protein>
<organism evidence="3 4">
    <name type="scientific">Hohenbuehelia grisea</name>
    <dbReference type="NCBI Taxonomy" id="104357"/>
    <lineage>
        <taxon>Eukaryota</taxon>
        <taxon>Fungi</taxon>
        <taxon>Dikarya</taxon>
        <taxon>Basidiomycota</taxon>
        <taxon>Agaricomycotina</taxon>
        <taxon>Agaricomycetes</taxon>
        <taxon>Agaricomycetidae</taxon>
        <taxon>Agaricales</taxon>
        <taxon>Pleurotineae</taxon>
        <taxon>Pleurotaceae</taxon>
        <taxon>Hohenbuehelia</taxon>
    </lineage>
</organism>
<evidence type="ECO:0000256" key="1">
    <source>
        <dbReference type="SAM" id="MobiDB-lite"/>
    </source>
</evidence>
<feature type="domain" description="F-box" evidence="2">
    <location>
        <begin position="1"/>
        <end position="35"/>
    </location>
</feature>
<comment type="caution">
    <text evidence="3">The sequence shown here is derived from an EMBL/GenBank/DDBJ whole genome shotgun (WGS) entry which is preliminary data.</text>
</comment>
<reference evidence="4" key="1">
    <citation type="submission" date="2024-06" db="EMBL/GenBank/DDBJ databases">
        <title>Multi-omics analyses provide insights into the biosynthesis of the anticancer antibiotic pleurotin in Hohenbuehelia grisea.</title>
        <authorList>
            <person name="Weaver J.A."/>
            <person name="Alberti F."/>
        </authorList>
    </citation>
    <scope>NUCLEOTIDE SEQUENCE [LARGE SCALE GENOMIC DNA]</scope>
    <source>
        <strain evidence="4">T-177</strain>
    </source>
</reference>
<dbReference type="InterPro" id="IPR036047">
    <property type="entry name" value="F-box-like_dom_sf"/>
</dbReference>
<dbReference type="Pfam" id="PF00646">
    <property type="entry name" value="F-box"/>
    <property type="match status" value="1"/>
</dbReference>
<dbReference type="PROSITE" id="PS50181">
    <property type="entry name" value="FBOX"/>
    <property type="match status" value="1"/>
</dbReference>
<dbReference type="SUPFAM" id="SSF81383">
    <property type="entry name" value="F-box domain"/>
    <property type="match status" value="1"/>
</dbReference>
<proteinExistence type="predicted"/>
<feature type="region of interest" description="Disordered" evidence="1">
    <location>
        <begin position="293"/>
        <end position="315"/>
    </location>
</feature>
<evidence type="ECO:0000259" key="2">
    <source>
        <dbReference type="PROSITE" id="PS50181"/>
    </source>
</evidence>
<dbReference type="Proteomes" id="UP001556367">
    <property type="component" value="Unassembled WGS sequence"/>
</dbReference>
<dbReference type="EMBL" id="JASNQZ010000001">
    <property type="protein sequence ID" value="KAL0961162.1"/>
    <property type="molecule type" value="Genomic_DNA"/>
</dbReference>
<evidence type="ECO:0000313" key="4">
    <source>
        <dbReference type="Proteomes" id="UP001556367"/>
    </source>
</evidence>
<gene>
    <name evidence="3" type="ORF">HGRIS_006134</name>
</gene>
<name>A0ABR3JZU4_9AGAR</name>
<dbReference type="Gene3D" id="1.20.1280.50">
    <property type="match status" value="1"/>
</dbReference>
<evidence type="ECO:0000313" key="3">
    <source>
        <dbReference type="EMBL" id="KAL0961162.1"/>
    </source>
</evidence>
<sequence>MQNLPPEILLLIYSFLPLKSLIHARCVSQKWRQLVLTSNLTPARRGLLKLYYDFLASPAFDSSRQKLLKKLVPFDREAYINTLNASFNVRVNDPPHIRVPPEDLEDDPNATDDIEKDFAQLKHAHNLTFDYPSHLPDDFVTWVLEWPARAILSWAWPGLDAEFRMHSGGPARPYGSNCLSAEHMRKPQWFVCWLPLLEQRFNYDGGFDEEVPDASSNSLLKAGDVPFALALDIWNEGCAMVECIILHAVDKRFNGMVYAGYEGSIIPVSPCVAESWLGYQRRILVRLNERYEKQRNQDEDGSEDESSDNSDSSDS</sequence>
<dbReference type="CDD" id="cd09917">
    <property type="entry name" value="F-box_SF"/>
    <property type="match status" value="1"/>
</dbReference>
<keyword evidence="4" id="KW-1185">Reference proteome</keyword>
<feature type="compositionally biased region" description="Acidic residues" evidence="1">
    <location>
        <begin position="299"/>
        <end position="315"/>
    </location>
</feature>
<dbReference type="SMART" id="SM00256">
    <property type="entry name" value="FBOX"/>
    <property type="match status" value="1"/>
</dbReference>